<dbReference type="Pfam" id="PF01300">
    <property type="entry name" value="Sua5_yciO_yrdC"/>
    <property type="match status" value="1"/>
</dbReference>
<dbReference type="Gene3D" id="3.90.870.10">
    <property type="entry name" value="DHBP synthase"/>
    <property type="match status" value="1"/>
</dbReference>
<evidence type="ECO:0000256" key="8">
    <source>
        <dbReference type="ARBA" id="ARBA00048366"/>
    </source>
</evidence>
<comment type="caution">
    <text evidence="11">The sequence shown here is derived from an EMBL/GenBank/DDBJ whole genome shotgun (WGS) entry which is preliminary data.</text>
</comment>
<reference evidence="12" key="1">
    <citation type="journal article" date="2019" name="Int. J. Syst. Evol. Microbiol.">
        <title>The Global Catalogue of Microorganisms (GCM) 10K type strain sequencing project: providing services to taxonomists for standard genome sequencing and annotation.</title>
        <authorList>
            <consortium name="The Broad Institute Genomics Platform"/>
            <consortium name="The Broad Institute Genome Sequencing Center for Infectious Disease"/>
            <person name="Wu L."/>
            <person name="Ma J."/>
        </authorList>
    </citation>
    <scope>NUCLEOTIDE SEQUENCE [LARGE SCALE GENOMIC DNA]</scope>
    <source>
        <strain evidence="12">KCTC 52141</strain>
    </source>
</reference>
<sequence>MTVPVDLSGVERAARAAKAGGVIAYPTEAVWGLGVDPDNESAIRRLLELKSRPRAKGLILIAASAAQLEPWLAPLAQSDRDQLLNTWPGPVTWLVPNNGHASHWVTGDFDTVALRVTDHPLAQALCLAFGGPLISTSANPQGLEPARTSVQVQHYFGDQIQALAPGQVGARTQPSEIRDLQTGRIHRPG</sequence>
<comment type="function">
    <text evidence="9">Required for the formation of a threonylcarbamoyl group on adenosine at position 37 (t(6)A37) in tRNAs that read codons beginning with adenine. Catalyzes the conversion of L-threonine, HCO(3)(-)/CO(2) and ATP to give threonylcarbamoyl-AMP (TC-AMP) as the acyladenylate intermediate, with the release of diphosphate.</text>
</comment>
<evidence type="ECO:0000256" key="5">
    <source>
        <dbReference type="ARBA" id="ARBA00022695"/>
    </source>
</evidence>
<protein>
    <recommendedName>
        <fullName evidence="9">Threonylcarbamoyl-AMP synthase</fullName>
        <shortName evidence="9">TC-AMP synthase</shortName>
        <ecNumber evidence="9">2.7.7.87</ecNumber>
    </recommendedName>
    <alternativeName>
        <fullName evidence="9">L-threonylcarbamoyladenylate synthase</fullName>
    </alternativeName>
    <alternativeName>
        <fullName evidence="9">t(6)A37 threonylcarbamoyladenosine biosynthesis protein TsaC</fullName>
    </alternativeName>
    <alternativeName>
        <fullName evidence="9">tRNA threonylcarbamoyladenosine biosynthesis protein TsaC</fullName>
    </alternativeName>
</protein>
<keyword evidence="6 9" id="KW-0547">Nucleotide-binding</keyword>
<comment type="catalytic activity">
    <reaction evidence="8 9">
        <text>L-threonine + hydrogencarbonate + ATP = L-threonylcarbamoyladenylate + diphosphate + H2O</text>
        <dbReference type="Rhea" id="RHEA:36407"/>
        <dbReference type="ChEBI" id="CHEBI:15377"/>
        <dbReference type="ChEBI" id="CHEBI:17544"/>
        <dbReference type="ChEBI" id="CHEBI:30616"/>
        <dbReference type="ChEBI" id="CHEBI:33019"/>
        <dbReference type="ChEBI" id="CHEBI:57926"/>
        <dbReference type="ChEBI" id="CHEBI:73682"/>
        <dbReference type="EC" id="2.7.7.87"/>
    </reaction>
</comment>
<evidence type="ECO:0000313" key="12">
    <source>
        <dbReference type="Proteomes" id="UP001595548"/>
    </source>
</evidence>
<dbReference type="RefSeq" id="WP_339617795.1">
    <property type="nucleotide sequence ID" value="NZ_AP031500.1"/>
</dbReference>
<dbReference type="PANTHER" id="PTHR17490">
    <property type="entry name" value="SUA5"/>
    <property type="match status" value="1"/>
</dbReference>
<dbReference type="Proteomes" id="UP001595548">
    <property type="component" value="Unassembled WGS sequence"/>
</dbReference>
<evidence type="ECO:0000256" key="3">
    <source>
        <dbReference type="ARBA" id="ARBA00022679"/>
    </source>
</evidence>
<keyword evidence="2 9" id="KW-0963">Cytoplasm</keyword>
<evidence type="ECO:0000256" key="1">
    <source>
        <dbReference type="ARBA" id="ARBA00004496"/>
    </source>
</evidence>
<evidence type="ECO:0000259" key="10">
    <source>
        <dbReference type="PROSITE" id="PS51163"/>
    </source>
</evidence>
<dbReference type="InterPro" id="IPR023535">
    <property type="entry name" value="TC-AMP_synthase"/>
</dbReference>
<dbReference type="HAMAP" id="MF_01852">
    <property type="entry name" value="TsaC"/>
    <property type="match status" value="1"/>
</dbReference>
<name>A0ABV7HR59_9GAMM</name>
<dbReference type="SUPFAM" id="SSF55821">
    <property type="entry name" value="YrdC/RibB"/>
    <property type="match status" value="1"/>
</dbReference>
<comment type="subcellular location">
    <subcellularLocation>
        <location evidence="1 9">Cytoplasm</location>
    </subcellularLocation>
</comment>
<evidence type="ECO:0000256" key="4">
    <source>
        <dbReference type="ARBA" id="ARBA00022694"/>
    </source>
</evidence>
<accession>A0ABV7HR59</accession>
<dbReference type="InterPro" id="IPR050156">
    <property type="entry name" value="TC-AMP_synthase_SUA5"/>
</dbReference>
<keyword evidence="12" id="KW-1185">Reference proteome</keyword>
<keyword evidence="3 9" id="KW-0808">Transferase</keyword>
<gene>
    <name evidence="9" type="primary">tsaC</name>
    <name evidence="11" type="ORF">ACFOEB_02810</name>
</gene>
<keyword evidence="7 9" id="KW-0067">ATP-binding</keyword>
<comment type="similarity">
    <text evidence="9">Belongs to the SUA5 family. TsaC subfamily.</text>
</comment>
<evidence type="ECO:0000313" key="11">
    <source>
        <dbReference type="EMBL" id="MFC3154117.1"/>
    </source>
</evidence>
<organism evidence="11 12">
    <name type="scientific">Gilvimarinus japonicus</name>
    <dbReference type="NCBI Taxonomy" id="1796469"/>
    <lineage>
        <taxon>Bacteria</taxon>
        <taxon>Pseudomonadati</taxon>
        <taxon>Pseudomonadota</taxon>
        <taxon>Gammaproteobacteria</taxon>
        <taxon>Cellvibrionales</taxon>
        <taxon>Cellvibrionaceae</taxon>
        <taxon>Gilvimarinus</taxon>
    </lineage>
</organism>
<dbReference type="EMBL" id="JBHRTL010000004">
    <property type="protein sequence ID" value="MFC3154117.1"/>
    <property type="molecule type" value="Genomic_DNA"/>
</dbReference>
<proteinExistence type="inferred from homology"/>
<evidence type="ECO:0000256" key="9">
    <source>
        <dbReference type="HAMAP-Rule" id="MF_01852"/>
    </source>
</evidence>
<evidence type="ECO:0000256" key="7">
    <source>
        <dbReference type="ARBA" id="ARBA00022840"/>
    </source>
</evidence>
<evidence type="ECO:0000256" key="2">
    <source>
        <dbReference type="ARBA" id="ARBA00022490"/>
    </source>
</evidence>
<dbReference type="PANTHER" id="PTHR17490:SF18">
    <property type="entry name" value="THREONYLCARBAMOYL-AMP SYNTHASE"/>
    <property type="match status" value="1"/>
</dbReference>
<evidence type="ECO:0000256" key="6">
    <source>
        <dbReference type="ARBA" id="ARBA00022741"/>
    </source>
</evidence>
<dbReference type="EC" id="2.7.7.87" evidence="9"/>
<feature type="domain" description="YrdC-like" evidence="10">
    <location>
        <begin position="7"/>
        <end position="189"/>
    </location>
</feature>
<dbReference type="InterPro" id="IPR006070">
    <property type="entry name" value="Sua5-like_dom"/>
</dbReference>
<keyword evidence="5 9" id="KW-0548">Nucleotidyltransferase</keyword>
<dbReference type="InterPro" id="IPR017945">
    <property type="entry name" value="DHBP_synth_RibB-like_a/b_dom"/>
</dbReference>
<keyword evidence="4 9" id="KW-0819">tRNA processing</keyword>
<dbReference type="PROSITE" id="PS51163">
    <property type="entry name" value="YRDC"/>
    <property type="match status" value="1"/>
</dbReference>